<keyword evidence="4" id="KW-0408">Iron</keyword>
<gene>
    <name evidence="8" type="ORF">ACFOSU_08815</name>
</gene>
<protein>
    <submittedName>
        <fullName evidence="8">2Fe-2S iron-sulfur cluster-binding protein</fullName>
    </submittedName>
</protein>
<reference evidence="9" key="1">
    <citation type="journal article" date="2019" name="Int. J. Syst. Evol. Microbiol.">
        <title>The Global Catalogue of Microorganisms (GCM) 10K type strain sequencing project: providing services to taxonomists for standard genome sequencing and annotation.</title>
        <authorList>
            <consortium name="The Broad Institute Genomics Platform"/>
            <consortium name="The Broad Institute Genome Sequencing Center for Infectious Disease"/>
            <person name="Wu L."/>
            <person name="Ma J."/>
        </authorList>
    </citation>
    <scope>NUCLEOTIDE SEQUENCE [LARGE SCALE GENOMIC DNA]</scope>
    <source>
        <strain evidence="9">KCTC 52640</strain>
    </source>
</reference>
<evidence type="ECO:0000256" key="4">
    <source>
        <dbReference type="ARBA" id="ARBA00023004"/>
    </source>
</evidence>
<dbReference type="InterPro" id="IPR018298">
    <property type="entry name" value="Adrenodoxin_Fe-S_BS"/>
</dbReference>
<dbReference type="InterPro" id="IPR012675">
    <property type="entry name" value="Beta-grasp_dom_sf"/>
</dbReference>
<dbReference type="PANTHER" id="PTHR23426">
    <property type="entry name" value="FERREDOXIN/ADRENODOXIN"/>
    <property type="match status" value="1"/>
</dbReference>
<name>A0ABV7EQW0_9GAMM</name>
<evidence type="ECO:0000313" key="8">
    <source>
        <dbReference type="EMBL" id="MFC3103992.1"/>
    </source>
</evidence>
<dbReference type="CDD" id="cd00207">
    <property type="entry name" value="fer2"/>
    <property type="match status" value="1"/>
</dbReference>
<comment type="cofactor">
    <cofactor evidence="6">
        <name>[2Fe-2S] cluster</name>
        <dbReference type="ChEBI" id="CHEBI:190135"/>
    </cofactor>
</comment>
<proteinExistence type="inferred from homology"/>
<feature type="domain" description="2Fe-2S ferredoxin-type" evidence="7">
    <location>
        <begin position="2"/>
        <end position="106"/>
    </location>
</feature>
<keyword evidence="2" id="KW-0001">2Fe-2S</keyword>
<dbReference type="PANTHER" id="PTHR23426:SF65">
    <property type="entry name" value="FERREDOXIN-2, MITOCHONDRIAL"/>
    <property type="match status" value="1"/>
</dbReference>
<keyword evidence="3" id="KW-0479">Metal-binding</keyword>
<dbReference type="InterPro" id="IPR001041">
    <property type="entry name" value="2Fe-2S_ferredoxin-type"/>
</dbReference>
<dbReference type="SUPFAM" id="SSF54292">
    <property type="entry name" value="2Fe-2S ferredoxin-like"/>
    <property type="match status" value="1"/>
</dbReference>
<keyword evidence="5" id="KW-0411">Iron-sulfur</keyword>
<organism evidence="8 9">
    <name type="scientific">Salinisphaera aquimarina</name>
    <dbReference type="NCBI Taxonomy" id="2094031"/>
    <lineage>
        <taxon>Bacteria</taxon>
        <taxon>Pseudomonadati</taxon>
        <taxon>Pseudomonadota</taxon>
        <taxon>Gammaproteobacteria</taxon>
        <taxon>Salinisphaerales</taxon>
        <taxon>Salinisphaeraceae</taxon>
        <taxon>Salinisphaera</taxon>
    </lineage>
</organism>
<evidence type="ECO:0000256" key="5">
    <source>
        <dbReference type="ARBA" id="ARBA00023014"/>
    </source>
</evidence>
<dbReference type="Proteomes" id="UP001595462">
    <property type="component" value="Unassembled WGS sequence"/>
</dbReference>
<evidence type="ECO:0000256" key="1">
    <source>
        <dbReference type="ARBA" id="ARBA00010914"/>
    </source>
</evidence>
<evidence type="ECO:0000256" key="3">
    <source>
        <dbReference type="ARBA" id="ARBA00022723"/>
    </source>
</evidence>
<dbReference type="PROSITE" id="PS51085">
    <property type="entry name" value="2FE2S_FER_2"/>
    <property type="match status" value="1"/>
</dbReference>
<dbReference type="Pfam" id="PF00111">
    <property type="entry name" value="Fer2"/>
    <property type="match status" value="1"/>
</dbReference>
<sequence>MTQLVFIKADGTRMPIEATDGESVMETAVGNDIEGIVAECGGALMCATCHVYTDPAFADQLPPRSESEEELLDCTATARRHSSRLSCQLVVTPQFDGMTIELPEEQ</sequence>
<dbReference type="PROSITE" id="PS00814">
    <property type="entry name" value="ADX"/>
    <property type="match status" value="1"/>
</dbReference>
<comment type="caution">
    <text evidence="8">The sequence shown here is derived from an EMBL/GenBank/DDBJ whole genome shotgun (WGS) entry which is preliminary data.</text>
</comment>
<dbReference type="Gene3D" id="3.10.20.30">
    <property type="match status" value="1"/>
</dbReference>
<evidence type="ECO:0000313" key="9">
    <source>
        <dbReference type="Proteomes" id="UP001595462"/>
    </source>
</evidence>
<dbReference type="InterPro" id="IPR036010">
    <property type="entry name" value="2Fe-2S_ferredoxin-like_sf"/>
</dbReference>
<dbReference type="PRINTS" id="PR00355">
    <property type="entry name" value="ADRENODOXIN"/>
</dbReference>
<dbReference type="InterPro" id="IPR001055">
    <property type="entry name" value="Adrenodoxin-like"/>
</dbReference>
<evidence type="ECO:0000256" key="2">
    <source>
        <dbReference type="ARBA" id="ARBA00022714"/>
    </source>
</evidence>
<comment type="similarity">
    <text evidence="1">Belongs to the adrenodoxin/putidaredoxin family.</text>
</comment>
<dbReference type="EMBL" id="JBHRSS010000003">
    <property type="protein sequence ID" value="MFC3103992.1"/>
    <property type="molecule type" value="Genomic_DNA"/>
</dbReference>
<accession>A0ABV7EQW0</accession>
<keyword evidence="9" id="KW-1185">Reference proteome</keyword>
<dbReference type="RefSeq" id="WP_380688551.1">
    <property type="nucleotide sequence ID" value="NZ_JBHRSS010000003.1"/>
</dbReference>
<evidence type="ECO:0000256" key="6">
    <source>
        <dbReference type="ARBA" id="ARBA00034078"/>
    </source>
</evidence>
<evidence type="ECO:0000259" key="7">
    <source>
        <dbReference type="PROSITE" id="PS51085"/>
    </source>
</evidence>